<dbReference type="Pfam" id="PF01066">
    <property type="entry name" value="CDP-OH_P_transf"/>
    <property type="match status" value="1"/>
</dbReference>
<gene>
    <name evidence="11" type="primary">BQ5605_C020g09132</name>
    <name evidence="11" type="ORF">BQ5605_C020G09132</name>
</gene>
<evidence type="ECO:0000256" key="7">
    <source>
        <dbReference type="ARBA" id="ARBA00023136"/>
    </source>
</evidence>
<dbReference type="AlphaFoldDB" id="A0A2X0MJU2"/>
<dbReference type="PROSITE" id="PS00379">
    <property type="entry name" value="CDP_ALCOHOL_P_TRANSF"/>
    <property type="match status" value="1"/>
</dbReference>
<evidence type="ECO:0000256" key="2">
    <source>
        <dbReference type="ARBA" id="ARBA00022516"/>
    </source>
</evidence>
<evidence type="ECO:0000256" key="4">
    <source>
        <dbReference type="ARBA" id="ARBA00022692"/>
    </source>
</evidence>
<keyword evidence="6" id="KW-0443">Lipid metabolism</keyword>
<dbReference type="InterPro" id="IPR000462">
    <property type="entry name" value="CDP-OH_P_trans"/>
</dbReference>
<comment type="subcellular location">
    <subcellularLocation>
        <location evidence="1">Membrane</location>
        <topology evidence="1">Multi-pass membrane protein</topology>
    </subcellularLocation>
</comment>
<reference evidence="11 12" key="1">
    <citation type="submission" date="2016-11" db="EMBL/GenBank/DDBJ databases">
        <authorList>
            <person name="Jaros S."/>
            <person name="Januszkiewicz K."/>
            <person name="Wedrychowicz H."/>
        </authorList>
    </citation>
    <scope>NUCLEOTIDE SEQUENCE [LARGE SCALE GENOMIC DNA]</scope>
</reference>
<evidence type="ECO:0000256" key="1">
    <source>
        <dbReference type="ARBA" id="ARBA00004141"/>
    </source>
</evidence>
<accession>A0A2X0MJU2</accession>
<dbReference type="Proteomes" id="UP000249464">
    <property type="component" value="Unassembled WGS sequence"/>
</dbReference>
<comment type="similarity">
    <text evidence="10">Belongs to the CDP-alcohol phosphatidyltransferase class-I family.</text>
</comment>
<keyword evidence="12" id="KW-1185">Reference proteome</keyword>
<evidence type="ECO:0000256" key="6">
    <source>
        <dbReference type="ARBA" id="ARBA00023098"/>
    </source>
</evidence>
<name>A0A2X0MJU2_9BASI</name>
<keyword evidence="8" id="KW-0594">Phospholipid biosynthesis</keyword>
<keyword evidence="5" id="KW-1133">Transmembrane helix</keyword>
<dbReference type="PANTHER" id="PTHR14269:SF60">
    <property type="entry name" value="CARDIOLIPIN SYNTHASE (CMP-FORMING)"/>
    <property type="match status" value="1"/>
</dbReference>
<dbReference type="GO" id="GO:0016020">
    <property type="term" value="C:membrane"/>
    <property type="evidence" value="ECO:0007669"/>
    <property type="project" value="UniProtKB-SubCell"/>
</dbReference>
<evidence type="ECO:0000256" key="5">
    <source>
        <dbReference type="ARBA" id="ARBA00022989"/>
    </source>
</evidence>
<proteinExistence type="inferred from homology"/>
<dbReference type="PANTHER" id="PTHR14269">
    <property type="entry name" value="CDP-DIACYLGLYCEROL--GLYCEROL-3-PHOSPHATE 3-PHOSPHATIDYLTRANSFERASE-RELATED"/>
    <property type="match status" value="1"/>
</dbReference>
<keyword evidence="9" id="KW-1208">Phospholipid metabolism</keyword>
<dbReference type="EMBL" id="FQNC01000082">
    <property type="protein sequence ID" value="SGZ17598.1"/>
    <property type="molecule type" value="Genomic_DNA"/>
</dbReference>
<keyword evidence="7" id="KW-0472">Membrane</keyword>
<dbReference type="STRING" id="796604.A0A2X0MJU2"/>
<organism evidence="11 12">
    <name type="scientific">Microbotryum silenes-dioicae</name>
    <dbReference type="NCBI Taxonomy" id="796604"/>
    <lineage>
        <taxon>Eukaryota</taxon>
        <taxon>Fungi</taxon>
        <taxon>Dikarya</taxon>
        <taxon>Basidiomycota</taxon>
        <taxon>Pucciniomycotina</taxon>
        <taxon>Microbotryomycetes</taxon>
        <taxon>Microbotryales</taxon>
        <taxon>Microbotryaceae</taxon>
        <taxon>Microbotryum</taxon>
    </lineage>
</organism>
<evidence type="ECO:0000256" key="3">
    <source>
        <dbReference type="ARBA" id="ARBA00022679"/>
    </source>
</evidence>
<evidence type="ECO:0000313" key="11">
    <source>
        <dbReference type="EMBL" id="SGZ17598.1"/>
    </source>
</evidence>
<dbReference type="InterPro" id="IPR050324">
    <property type="entry name" value="CDP-alcohol_PTase-I"/>
</dbReference>
<keyword evidence="3 10" id="KW-0808">Transferase</keyword>
<keyword evidence="2" id="KW-0444">Lipid biosynthesis</keyword>
<protein>
    <submittedName>
        <fullName evidence="11">BQ5605_C020g09132 protein</fullName>
    </submittedName>
</protein>
<evidence type="ECO:0000313" key="12">
    <source>
        <dbReference type="Proteomes" id="UP000249464"/>
    </source>
</evidence>
<dbReference type="InterPro" id="IPR048254">
    <property type="entry name" value="CDP_ALCOHOL_P_TRANSF_CS"/>
</dbReference>
<dbReference type="Gene3D" id="1.20.120.1760">
    <property type="match status" value="1"/>
</dbReference>
<sequence>MLLTRSQIPLLQTSRTTGFQATTTRLYPCIRLFHTTALLKQPPIQISTPPKRNPSPTPPAKKDLYENIYTIPNALTLARIAATPVIGHFVLQGQFAQATALLFVAGVSDVVRRVDGYLARRYNMGSVLGSILDPAADKFLMTTMVVTLAMKSMLPPDLLVLSFSQVPLAILIIGRDVALTISAFYFRYKSLPPPKSFSRFWDFSIPSAEVKPTTLSKYNTLLQLILVGTTTIQPLLPFELGIGLVGLQSVLQRFVVAGTTIGSGLSYVFGRGVKYL</sequence>
<evidence type="ECO:0000256" key="9">
    <source>
        <dbReference type="ARBA" id="ARBA00023264"/>
    </source>
</evidence>
<evidence type="ECO:0000256" key="8">
    <source>
        <dbReference type="ARBA" id="ARBA00023209"/>
    </source>
</evidence>
<evidence type="ECO:0000256" key="10">
    <source>
        <dbReference type="RuleBase" id="RU003750"/>
    </source>
</evidence>
<dbReference type="GO" id="GO:0005739">
    <property type="term" value="C:mitochondrion"/>
    <property type="evidence" value="ECO:0007669"/>
    <property type="project" value="TreeGrafter"/>
</dbReference>
<dbReference type="InterPro" id="IPR043130">
    <property type="entry name" value="CDP-OH_PTrfase_TM_dom"/>
</dbReference>
<keyword evidence="4" id="KW-0812">Transmembrane</keyword>
<dbReference type="GO" id="GO:0032049">
    <property type="term" value="P:cardiolipin biosynthetic process"/>
    <property type="evidence" value="ECO:0007669"/>
    <property type="project" value="TreeGrafter"/>
</dbReference>
<dbReference type="GO" id="GO:0043337">
    <property type="term" value="F:cardiolipin synthase (CMP-forming)"/>
    <property type="evidence" value="ECO:0007669"/>
    <property type="project" value="TreeGrafter"/>
</dbReference>